<proteinExistence type="predicted"/>
<organism evidence="1">
    <name type="scientific">Myoviridae sp. ctIty1</name>
    <dbReference type="NCBI Taxonomy" id="2827673"/>
    <lineage>
        <taxon>Viruses</taxon>
        <taxon>Duplodnaviria</taxon>
        <taxon>Heunggongvirae</taxon>
        <taxon>Uroviricota</taxon>
        <taxon>Caudoviricetes</taxon>
    </lineage>
</organism>
<protein>
    <submittedName>
        <fullName evidence="1">Uncharacterized protein</fullName>
    </submittedName>
</protein>
<name>A0A8S5THN7_9CAUD</name>
<accession>A0A8S5THN7</accession>
<evidence type="ECO:0000313" key="1">
    <source>
        <dbReference type="EMBL" id="DAF62511.1"/>
    </source>
</evidence>
<dbReference type="EMBL" id="BK032823">
    <property type="protein sequence ID" value="DAF62511.1"/>
    <property type="molecule type" value="Genomic_DNA"/>
</dbReference>
<sequence length="118" mass="13932">MLVKLLANLFTASLQNCITYKKIYSKYLDVANLKIIGDKTFKCRSILKKISYTQPKLRSAIQIDLIVMPSDRLSNHFQNLFLIYWIGSFTLQVLKYRSCFSVSFFQINSMFFLLQYYI</sequence>
<reference evidence="1" key="1">
    <citation type="journal article" date="2021" name="Proc. Natl. Acad. Sci. U.S.A.">
        <title>A Catalog of Tens of Thousands of Viruses from Human Metagenomes Reveals Hidden Associations with Chronic Diseases.</title>
        <authorList>
            <person name="Tisza M.J."/>
            <person name="Buck C.B."/>
        </authorList>
    </citation>
    <scope>NUCLEOTIDE SEQUENCE</scope>
    <source>
        <strain evidence="1">CtIty1</strain>
    </source>
</reference>